<dbReference type="InterPro" id="IPR036770">
    <property type="entry name" value="Ankyrin_rpt-contain_sf"/>
</dbReference>
<feature type="compositionally biased region" description="Basic and acidic residues" evidence="1">
    <location>
        <begin position="608"/>
        <end position="619"/>
    </location>
</feature>
<evidence type="ECO:0000313" key="2">
    <source>
        <dbReference type="EMBL" id="ORX48369.1"/>
    </source>
</evidence>
<dbReference type="Gene3D" id="1.25.40.20">
    <property type="entry name" value="Ankyrin repeat-containing domain"/>
    <property type="match status" value="1"/>
</dbReference>
<dbReference type="OrthoDB" id="10509636at2759"/>
<dbReference type="Proteomes" id="UP000193719">
    <property type="component" value="Unassembled WGS sequence"/>
</dbReference>
<evidence type="ECO:0000256" key="1">
    <source>
        <dbReference type="SAM" id="MobiDB-lite"/>
    </source>
</evidence>
<dbReference type="InterPro" id="IPR002110">
    <property type="entry name" value="Ankyrin_rpt"/>
</dbReference>
<dbReference type="SUPFAM" id="SSF48403">
    <property type="entry name" value="Ankyrin repeat"/>
    <property type="match status" value="2"/>
</dbReference>
<name>A0A1Y1V6B9_9FUNG</name>
<feature type="region of interest" description="Disordered" evidence="1">
    <location>
        <begin position="576"/>
        <end position="620"/>
    </location>
</feature>
<accession>A0A1Y1V6B9</accession>
<evidence type="ECO:0000313" key="3">
    <source>
        <dbReference type="Proteomes" id="UP000193719"/>
    </source>
</evidence>
<organism evidence="2 3">
    <name type="scientific">Piromyces finnis</name>
    <dbReference type="NCBI Taxonomy" id="1754191"/>
    <lineage>
        <taxon>Eukaryota</taxon>
        <taxon>Fungi</taxon>
        <taxon>Fungi incertae sedis</taxon>
        <taxon>Chytridiomycota</taxon>
        <taxon>Chytridiomycota incertae sedis</taxon>
        <taxon>Neocallimastigomycetes</taxon>
        <taxon>Neocallimastigales</taxon>
        <taxon>Neocallimastigaceae</taxon>
        <taxon>Piromyces</taxon>
    </lineage>
</organism>
<protein>
    <recommendedName>
        <fullName evidence="4">Ankyrin</fullName>
    </recommendedName>
</protein>
<reference evidence="2 3" key="1">
    <citation type="submission" date="2016-08" db="EMBL/GenBank/DDBJ databases">
        <title>Genomes of anaerobic fungi encode conserved fungal cellulosomes for biomass hydrolysis.</title>
        <authorList>
            <consortium name="DOE Joint Genome Institute"/>
            <person name="Haitjema C.H."/>
            <person name="Gilmore S.P."/>
            <person name="Henske J.K."/>
            <person name="Solomon K.V."/>
            <person name="De Groot R."/>
            <person name="Kuo A."/>
            <person name="Mondo S.J."/>
            <person name="Salamov A.A."/>
            <person name="Labutti K."/>
            <person name="Zhao Z."/>
            <person name="Chiniquy J."/>
            <person name="Barry K."/>
            <person name="Brewer H.M."/>
            <person name="Purvine S.O."/>
            <person name="Wright A.T."/>
            <person name="Boxma B."/>
            <person name="Van Alen T."/>
            <person name="Hackstein J.H."/>
            <person name="Baker S.E."/>
            <person name="Grigoriev I.V."/>
            <person name="O'Malley M.A."/>
        </authorList>
    </citation>
    <scope>NUCLEOTIDE SEQUENCE [LARGE SCALE GENOMIC DNA]</scope>
    <source>
        <strain evidence="3">finn</strain>
    </source>
</reference>
<proteinExistence type="predicted"/>
<comment type="caution">
    <text evidence="2">The sequence shown here is derived from an EMBL/GenBank/DDBJ whole genome shotgun (WGS) entry which is preliminary data.</text>
</comment>
<evidence type="ECO:0008006" key="4">
    <source>
        <dbReference type="Google" id="ProtNLM"/>
    </source>
</evidence>
<sequence length="651" mass="78753">MDELVKKRFDIIQLLKDNDEKNLEKYVKDKNIKLNKLNTYDFDILMYAIENNFEDRIVECIINMKHYETLNYYTENNTKIKTPFVCAIESNKFNIADLLLRNGYDINYSFQYLDMFNEMKYFDIIDYLYSTNYFKKNEFSCYGLMYLLNNGYTIKNKEYDISMLDKKDFNEDEMEILLKFSLKDNKSTIQCSFYKKAITNDSIKLLCILYDNDSNEKNNKVYNIYKEYRHCGRSHSSLRSRRYDSFKNDVIYYFLSNNNNSSIKYSFLNNIKYNKIIEEVNQYIKDIMDIENKIDRDFDNIKNDIIKYKKFINDNTIDPEKNYSYNFDILIYAIENEASEEVLKYIVSQYNNRTLNYNTEIMSIISKYNKFRYNDEDYMDCITYTTPFLSAIKKNNLTFAKYMLSNSGINVNYEPNDKLEPSYIFEKDFLNDEKLKFLIKNNYNNAKSLIKYCIYDINCKYKEKYLRIIYNHFYYDNYCIMNLLSCYANNVPISTTTLSEYIEKEKGKVLNDDIYEFLFENGNKRIIKQILKYEYDQKKKKSVIEKYNIMFSHRPFTSYKKDLYFRNGTLDDLFEDDDEIDNNLSNEDQQSSEEESSDSDTSNYNEENITRRRNNDENHYFIGNDNISDIYYSDDPDLDYNDYDDYDYDDY</sequence>
<gene>
    <name evidence="2" type="ORF">BCR36DRAFT_584289</name>
</gene>
<dbReference type="SMART" id="SM00248">
    <property type="entry name" value="ANK"/>
    <property type="match status" value="4"/>
</dbReference>
<keyword evidence="3" id="KW-1185">Reference proteome</keyword>
<dbReference type="AlphaFoldDB" id="A0A1Y1V6B9"/>
<dbReference type="EMBL" id="MCFH01000027">
    <property type="protein sequence ID" value="ORX48369.1"/>
    <property type="molecule type" value="Genomic_DNA"/>
</dbReference>
<reference evidence="2 3" key="2">
    <citation type="submission" date="2016-08" db="EMBL/GenBank/DDBJ databases">
        <title>Pervasive Adenine N6-methylation of Active Genes in Fungi.</title>
        <authorList>
            <consortium name="DOE Joint Genome Institute"/>
            <person name="Mondo S.J."/>
            <person name="Dannebaum R.O."/>
            <person name="Kuo R.C."/>
            <person name="Labutti K."/>
            <person name="Haridas S."/>
            <person name="Kuo A."/>
            <person name="Salamov A."/>
            <person name="Ahrendt S.R."/>
            <person name="Lipzen A."/>
            <person name="Sullivan W."/>
            <person name="Andreopoulos W.B."/>
            <person name="Clum A."/>
            <person name="Lindquist E."/>
            <person name="Daum C."/>
            <person name="Ramamoorthy G.K."/>
            <person name="Gryganskyi A."/>
            <person name="Culley D."/>
            <person name="Magnuson J.K."/>
            <person name="James T.Y."/>
            <person name="O'Malley M.A."/>
            <person name="Stajich J.E."/>
            <person name="Spatafora J.W."/>
            <person name="Visel A."/>
            <person name="Grigoriev I.V."/>
        </authorList>
    </citation>
    <scope>NUCLEOTIDE SEQUENCE [LARGE SCALE GENOMIC DNA]</scope>
    <source>
        <strain evidence="3">finn</strain>
    </source>
</reference>